<feature type="region of interest" description="Disordered" evidence="1">
    <location>
        <begin position="260"/>
        <end position="305"/>
    </location>
</feature>
<feature type="compositionally biased region" description="Low complexity" evidence="1">
    <location>
        <begin position="276"/>
        <end position="285"/>
    </location>
</feature>
<keyword evidence="2" id="KW-0732">Signal</keyword>
<protein>
    <submittedName>
        <fullName evidence="3">Uncharacterized protein</fullName>
    </submittedName>
</protein>
<gene>
    <name evidence="3" type="ORF">GUJ93_ZPchr0001g31047</name>
</gene>
<sequence length="387" mass="41649">MASRILRRAAALGLAAGAAGSLHAVATWNTPNPVSPYDEVVRSDLLESVQQLIQSALLRAYPLSGVHLRDVRTRAEHHLVRVDAEGPEYDPAAATDLRLLLALLAARDGRPDDALQLYAEAARDSPFDKRPRALAYYICLLTGRTDGANEWNAAYRCLVPYSEILNPYNYPGYDEVDSYELTDLIDELVVAASIGGVWSLEEAAVRLFVAHSAHGGVDAGLGAAVKNKTLPTAERLLFRALRAYLRAKMNRLTADEIVSPQPSAVAPPTPCRSRRASAAPASLPSRLRRPRAAAVAPPPPPRHCRRAHVTPVLSPPSAVAYPATTVVPPTSTTPAAAYPAAPVLPTPSAAAYPTGTTRPTHYHIFHDEIGIGSLTFLRISEEHYSHS</sequence>
<keyword evidence="4" id="KW-1185">Reference proteome</keyword>
<feature type="non-terminal residue" evidence="3">
    <location>
        <position position="387"/>
    </location>
</feature>
<comment type="caution">
    <text evidence="3">The sequence shown here is derived from an EMBL/GenBank/DDBJ whole genome shotgun (WGS) entry which is preliminary data.</text>
</comment>
<organism evidence="3 4">
    <name type="scientific">Zizania palustris</name>
    <name type="common">Northern wild rice</name>
    <dbReference type="NCBI Taxonomy" id="103762"/>
    <lineage>
        <taxon>Eukaryota</taxon>
        <taxon>Viridiplantae</taxon>
        <taxon>Streptophyta</taxon>
        <taxon>Embryophyta</taxon>
        <taxon>Tracheophyta</taxon>
        <taxon>Spermatophyta</taxon>
        <taxon>Magnoliopsida</taxon>
        <taxon>Liliopsida</taxon>
        <taxon>Poales</taxon>
        <taxon>Poaceae</taxon>
        <taxon>BOP clade</taxon>
        <taxon>Oryzoideae</taxon>
        <taxon>Oryzeae</taxon>
        <taxon>Zizaniinae</taxon>
        <taxon>Zizania</taxon>
    </lineage>
</organism>
<feature type="chain" id="PRO_5035275978" evidence="2">
    <location>
        <begin position="21"/>
        <end position="387"/>
    </location>
</feature>
<reference evidence="3" key="2">
    <citation type="submission" date="2021-02" db="EMBL/GenBank/DDBJ databases">
        <authorList>
            <person name="Kimball J.A."/>
            <person name="Haas M.W."/>
            <person name="Macchietto M."/>
            <person name="Kono T."/>
            <person name="Duquette J."/>
            <person name="Shao M."/>
        </authorList>
    </citation>
    <scope>NUCLEOTIDE SEQUENCE</scope>
    <source>
        <tissue evidence="3">Fresh leaf tissue</tissue>
    </source>
</reference>
<evidence type="ECO:0000256" key="1">
    <source>
        <dbReference type="SAM" id="MobiDB-lite"/>
    </source>
</evidence>
<feature type="signal peptide" evidence="2">
    <location>
        <begin position="1"/>
        <end position="20"/>
    </location>
</feature>
<proteinExistence type="predicted"/>
<accession>A0A8J5RMV1</accession>
<name>A0A8J5RMV1_ZIZPA</name>
<evidence type="ECO:0000256" key="2">
    <source>
        <dbReference type="SAM" id="SignalP"/>
    </source>
</evidence>
<evidence type="ECO:0000313" key="4">
    <source>
        <dbReference type="Proteomes" id="UP000729402"/>
    </source>
</evidence>
<dbReference type="Proteomes" id="UP000729402">
    <property type="component" value="Unassembled WGS sequence"/>
</dbReference>
<evidence type="ECO:0000313" key="3">
    <source>
        <dbReference type="EMBL" id="KAG8051747.1"/>
    </source>
</evidence>
<dbReference type="OrthoDB" id="667727at2759"/>
<dbReference type="EMBL" id="JAAALK010000288">
    <property type="protein sequence ID" value="KAG8051747.1"/>
    <property type="molecule type" value="Genomic_DNA"/>
</dbReference>
<dbReference type="AlphaFoldDB" id="A0A8J5RMV1"/>
<reference evidence="3" key="1">
    <citation type="journal article" date="2021" name="bioRxiv">
        <title>Whole Genome Assembly and Annotation of Northern Wild Rice, Zizania palustris L., Supports a Whole Genome Duplication in the Zizania Genus.</title>
        <authorList>
            <person name="Haas M."/>
            <person name="Kono T."/>
            <person name="Macchietto M."/>
            <person name="Millas R."/>
            <person name="McGilp L."/>
            <person name="Shao M."/>
            <person name="Duquette J."/>
            <person name="Hirsch C.N."/>
            <person name="Kimball J."/>
        </authorList>
    </citation>
    <scope>NUCLEOTIDE SEQUENCE</scope>
    <source>
        <tissue evidence="3">Fresh leaf tissue</tissue>
    </source>
</reference>